<dbReference type="Pfam" id="PF00069">
    <property type="entry name" value="Pkinase"/>
    <property type="match status" value="1"/>
</dbReference>
<keyword evidence="3 6" id="KW-0547">Nucleotide-binding</keyword>
<reference evidence="9" key="1">
    <citation type="journal article" date="2006" name="PLoS Biol.">
        <title>Macronuclear genome sequence of the ciliate Tetrahymena thermophila, a model eukaryote.</title>
        <authorList>
            <person name="Eisen J.A."/>
            <person name="Coyne R.S."/>
            <person name="Wu M."/>
            <person name="Wu D."/>
            <person name="Thiagarajan M."/>
            <person name="Wortman J.R."/>
            <person name="Badger J.H."/>
            <person name="Ren Q."/>
            <person name="Amedeo P."/>
            <person name="Jones K.M."/>
            <person name="Tallon L.J."/>
            <person name="Delcher A.L."/>
            <person name="Salzberg S.L."/>
            <person name="Silva J.C."/>
            <person name="Haas B.J."/>
            <person name="Majoros W.H."/>
            <person name="Farzad M."/>
            <person name="Carlton J.M."/>
            <person name="Smith R.K. Jr."/>
            <person name="Garg J."/>
            <person name="Pearlman R.E."/>
            <person name="Karrer K.M."/>
            <person name="Sun L."/>
            <person name="Manning G."/>
            <person name="Elde N.C."/>
            <person name="Turkewitz A.P."/>
            <person name="Asai D.J."/>
            <person name="Wilkes D.E."/>
            <person name="Wang Y."/>
            <person name="Cai H."/>
            <person name="Collins K."/>
            <person name="Stewart B.A."/>
            <person name="Lee S.R."/>
            <person name="Wilamowska K."/>
            <person name="Weinberg Z."/>
            <person name="Ruzzo W.L."/>
            <person name="Wloga D."/>
            <person name="Gaertig J."/>
            <person name="Frankel J."/>
            <person name="Tsao C.-C."/>
            <person name="Gorovsky M.A."/>
            <person name="Keeling P.J."/>
            <person name="Waller R.F."/>
            <person name="Patron N.J."/>
            <person name="Cherry J.M."/>
            <person name="Stover N.A."/>
            <person name="Krieger C.J."/>
            <person name="del Toro C."/>
            <person name="Ryder H.F."/>
            <person name="Williamson S.C."/>
            <person name="Barbeau R.A."/>
            <person name="Hamilton E.P."/>
            <person name="Orias E."/>
        </authorList>
    </citation>
    <scope>NUCLEOTIDE SEQUENCE [LARGE SCALE GENOMIC DNA]</scope>
    <source>
        <strain evidence="9">SB210</strain>
    </source>
</reference>
<dbReference type="InParanoid" id="I7MKQ5"/>
<dbReference type="EMBL" id="GG662634">
    <property type="protein sequence ID" value="EAR99831.2"/>
    <property type="molecule type" value="Genomic_DNA"/>
</dbReference>
<protein>
    <submittedName>
        <fullName evidence="8">Sporangia induced MAP kinase</fullName>
    </submittedName>
</protein>
<keyword evidence="5 6" id="KW-0067">ATP-binding</keyword>
<dbReference type="Gene3D" id="1.10.510.10">
    <property type="entry name" value="Transferase(Phosphotransferase) domain 1"/>
    <property type="match status" value="1"/>
</dbReference>
<dbReference type="GO" id="GO:0004674">
    <property type="term" value="F:protein serine/threonine kinase activity"/>
    <property type="evidence" value="ECO:0007669"/>
    <property type="project" value="UniProtKB-KW"/>
</dbReference>
<evidence type="ECO:0000256" key="5">
    <source>
        <dbReference type="ARBA" id="ARBA00022840"/>
    </source>
</evidence>
<feature type="binding site" evidence="6">
    <location>
        <position position="49"/>
    </location>
    <ligand>
        <name>ATP</name>
        <dbReference type="ChEBI" id="CHEBI:30616"/>
    </ligand>
</feature>
<keyword evidence="2" id="KW-0808">Transferase</keyword>
<dbReference type="GO" id="GO:0005524">
    <property type="term" value="F:ATP binding"/>
    <property type="evidence" value="ECO:0007669"/>
    <property type="project" value="UniProtKB-UniRule"/>
</dbReference>
<dbReference type="OMA" id="CEDRVQF"/>
<dbReference type="HOGENOM" id="CLU_000288_181_1_1"/>
<accession>I7MKQ5</accession>
<evidence type="ECO:0000256" key="6">
    <source>
        <dbReference type="PROSITE-ProRule" id="PRU10141"/>
    </source>
</evidence>
<dbReference type="eggNOG" id="KOG0660">
    <property type="taxonomic scope" value="Eukaryota"/>
</dbReference>
<name>I7MKQ5_TETTS</name>
<dbReference type="SMART" id="SM00220">
    <property type="entry name" value="S_TKc"/>
    <property type="match status" value="1"/>
</dbReference>
<dbReference type="CDD" id="cd07834">
    <property type="entry name" value="STKc_MAPK"/>
    <property type="match status" value="1"/>
</dbReference>
<feature type="domain" description="Protein kinase" evidence="7">
    <location>
        <begin position="18"/>
        <end position="315"/>
    </location>
</feature>
<evidence type="ECO:0000256" key="2">
    <source>
        <dbReference type="ARBA" id="ARBA00022679"/>
    </source>
</evidence>
<keyword evidence="1" id="KW-0723">Serine/threonine-protein kinase</keyword>
<evidence type="ECO:0000259" key="7">
    <source>
        <dbReference type="PROSITE" id="PS50011"/>
    </source>
</evidence>
<evidence type="ECO:0000256" key="3">
    <source>
        <dbReference type="ARBA" id="ARBA00022741"/>
    </source>
</evidence>
<dbReference type="KEGG" id="tet:TTHERM_00660130"/>
<evidence type="ECO:0000256" key="1">
    <source>
        <dbReference type="ARBA" id="ARBA00022527"/>
    </source>
</evidence>
<organism evidence="8 9">
    <name type="scientific">Tetrahymena thermophila (strain SB210)</name>
    <dbReference type="NCBI Taxonomy" id="312017"/>
    <lineage>
        <taxon>Eukaryota</taxon>
        <taxon>Sar</taxon>
        <taxon>Alveolata</taxon>
        <taxon>Ciliophora</taxon>
        <taxon>Intramacronucleata</taxon>
        <taxon>Oligohymenophorea</taxon>
        <taxon>Hymenostomatida</taxon>
        <taxon>Tetrahymenina</taxon>
        <taxon>Tetrahymenidae</taxon>
        <taxon>Tetrahymena</taxon>
    </lineage>
</organism>
<keyword evidence="4 8" id="KW-0418">Kinase</keyword>
<dbReference type="InterPro" id="IPR000719">
    <property type="entry name" value="Prot_kinase_dom"/>
</dbReference>
<dbReference type="InterPro" id="IPR017441">
    <property type="entry name" value="Protein_kinase_ATP_BS"/>
</dbReference>
<dbReference type="Proteomes" id="UP000009168">
    <property type="component" value="Unassembled WGS sequence"/>
</dbReference>
<evidence type="ECO:0000313" key="9">
    <source>
        <dbReference type="Proteomes" id="UP000009168"/>
    </source>
</evidence>
<dbReference type="PROSITE" id="PS00107">
    <property type="entry name" value="PROTEIN_KINASE_ATP"/>
    <property type="match status" value="1"/>
</dbReference>
<proteinExistence type="predicted"/>
<dbReference type="PANTHER" id="PTHR24055">
    <property type="entry name" value="MITOGEN-ACTIVATED PROTEIN KINASE"/>
    <property type="match status" value="1"/>
</dbReference>
<dbReference type="InterPro" id="IPR011009">
    <property type="entry name" value="Kinase-like_dom_sf"/>
</dbReference>
<dbReference type="RefSeq" id="XP_001020076.2">
    <property type="nucleotide sequence ID" value="XM_001020076.3"/>
</dbReference>
<dbReference type="SUPFAM" id="SSF56112">
    <property type="entry name" value="Protein kinase-like (PK-like)"/>
    <property type="match status" value="1"/>
</dbReference>
<evidence type="ECO:0000256" key="4">
    <source>
        <dbReference type="ARBA" id="ARBA00022777"/>
    </source>
</evidence>
<dbReference type="GeneID" id="7841630"/>
<dbReference type="InterPro" id="IPR050117">
    <property type="entry name" value="MAPK"/>
</dbReference>
<keyword evidence="9" id="KW-1185">Reference proteome</keyword>
<gene>
    <name evidence="8" type="ORF">TTHERM_00660130</name>
</gene>
<dbReference type="STRING" id="312017.I7MKQ5"/>
<sequence>MSKSYQQNGITFTTGERYEVDKLLGSGAYGQVVRAKDKKNQNQYVAIKKLHKIEDVIDAKRVLREIRILRYLVHENILQLSDILYDDEDENQEFGTIYLVTNYMEIDLYQVIKSDQKLSDQHIQYIIYQILKGLKYLHSANIIHRDLKPSNLLATEKCAIRMCDFGLSRSIEDEQKQEQQLQQGQLTEYVVTRYYRAPEIMLSSHVYSKAVDIWSLGCTFAELISHQILFKADNYIKQIKLIFDKLGMPPEEDLQFIGNSNAKQFVNTLAKKNSVKVSSFINYENPLALDLIDKMLAINPSKRITADEALEHPYFQSIRDVQEEIKFTGTINFDFETDSEITIESLRKQILEEVNHFRQVNKVPPLKIPDLLALCEKRTKAIQEKANLHKK</sequence>
<dbReference type="PROSITE" id="PS50011">
    <property type="entry name" value="PROTEIN_KINASE_DOM"/>
    <property type="match status" value="1"/>
</dbReference>
<dbReference type="OrthoDB" id="192887at2759"/>
<dbReference type="FunFam" id="1.10.510.10:FF:000040">
    <property type="entry name" value="Mitogen-activated protein kinase"/>
    <property type="match status" value="1"/>
</dbReference>
<evidence type="ECO:0000313" key="8">
    <source>
        <dbReference type="EMBL" id="EAR99831.2"/>
    </source>
</evidence>
<dbReference type="AlphaFoldDB" id="I7MKQ5"/>
<dbReference type="Gene3D" id="3.30.200.20">
    <property type="entry name" value="Phosphorylase Kinase, domain 1"/>
    <property type="match status" value="1"/>
</dbReference>